<dbReference type="RefSeq" id="WP_126701514.1">
    <property type="nucleotide sequence ID" value="NZ_RWKW01000074.1"/>
</dbReference>
<dbReference type="EMBL" id="RWKW01000074">
    <property type="protein sequence ID" value="RST84800.1"/>
    <property type="molecule type" value="Genomic_DNA"/>
</dbReference>
<name>A0A429YTR4_9HYPH</name>
<dbReference type="Proteomes" id="UP000278398">
    <property type="component" value="Unassembled WGS sequence"/>
</dbReference>
<accession>A0A429YTR4</accession>
<gene>
    <name evidence="1" type="ORF">EJC49_18985</name>
</gene>
<reference evidence="1 2" key="1">
    <citation type="submission" date="2018-12" db="EMBL/GenBank/DDBJ databases">
        <title>Mesorhizobium carbonis sp. nov., isolated from coal mine water.</title>
        <authorList>
            <person name="Xin W."/>
            <person name="Xu Z."/>
            <person name="Xiang F."/>
            <person name="Zhang J."/>
            <person name="Xi L."/>
            <person name="Liu J."/>
        </authorList>
    </citation>
    <scope>NUCLEOTIDE SEQUENCE [LARGE SCALE GENOMIC DNA]</scope>
    <source>
        <strain evidence="1 2">B2.3</strain>
    </source>
</reference>
<proteinExistence type="predicted"/>
<protein>
    <submittedName>
        <fullName evidence="1">Uncharacterized protein</fullName>
    </submittedName>
</protein>
<keyword evidence="2" id="KW-1185">Reference proteome</keyword>
<organism evidence="1 2">
    <name type="scientific">Aquibium carbonis</name>
    <dbReference type="NCBI Taxonomy" id="2495581"/>
    <lineage>
        <taxon>Bacteria</taxon>
        <taxon>Pseudomonadati</taxon>
        <taxon>Pseudomonadota</taxon>
        <taxon>Alphaproteobacteria</taxon>
        <taxon>Hyphomicrobiales</taxon>
        <taxon>Phyllobacteriaceae</taxon>
        <taxon>Aquibium</taxon>
    </lineage>
</organism>
<comment type="caution">
    <text evidence="1">The sequence shown here is derived from an EMBL/GenBank/DDBJ whole genome shotgun (WGS) entry which is preliminary data.</text>
</comment>
<sequence>MATYFHDYFGVSRDTLDDYGAFNVSIINDLPLFIDPFLLFHSANPEYQKLHESILHYIRFLRDQVLAGRVNADRIKAWFHFPEVRQNWMGFSLVGNGGSGLGRKFAGALSENLADLFADFGAEKVSKSSHLEKVCLVRDGVGRDNISDFTTNLIMDYLCSYTEAFAVAHIDPKLLRKIWVNKAVFNYGTGSWERRQYTLPWLARDNDFVLLTPKDILTRDENWINRTDMIRDFDQIPMAIPDAELRGQVFAYFEQELARPADGEVTQRQLDEAAAKTFIKFPLLVDYYIRHKEQTGEKAVDVSSERVTETQLIFEEHVRAVQKLLAATTGFYALPGGTYEETHQRLAFLKDVIENKGGHRIFWHNGKAIQREQDLHVLARLIWFGSPSDVGAEANDGRGPVDYKISRGAFDKTLIEMKLAKNTALRRNLEKQLPIYQAASNAESGIKAIIYFSLEERMRVTAILKDLGIEGHRDVVLIDARIDNKPSASKAA</sequence>
<evidence type="ECO:0000313" key="1">
    <source>
        <dbReference type="EMBL" id="RST84800.1"/>
    </source>
</evidence>
<dbReference type="AlphaFoldDB" id="A0A429YTR4"/>
<evidence type="ECO:0000313" key="2">
    <source>
        <dbReference type="Proteomes" id="UP000278398"/>
    </source>
</evidence>
<dbReference type="OrthoDB" id="6691177at2"/>